<dbReference type="AlphaFoldDB" id="A0A1A9AFR4"/>
<evidence type="ECO:0000313" key="1">
    <source>
        <dbReference type="EMBL" id="SBT55387.1"/>
    </source>
</evidence>
<protein>
    <submittedName>
        <fullName evidence="1">PIR Superfamily Protein</fullName>
    </submittedName>
</protein>
<keyword evidence="2" id="KW-1185">Reference proteome</keyword>
<evidence type="ECO:0000313" key="2">
    <source>
        <dbReference type="Proteomes" id="UP000078555"/>
    </source>
</evidence>
<dbReference type="EMBL" id="FLRD01000676">
    <property type="protein sequence ID" value="SBT55387.1"/>
    <property type="molecule type" value="Genomic_DNA"/>
</dbReference>
<reference evidence="2" key="1">
    <citation type="submission" date="2016-05" db="EMBL/GenBank/DDBJ databases">
        <authorList>
            <person name="Naeem Raeece"/>
        </authorList>
    </citation>
    <scope>NUCLEOTIDE SEQUENCE [LARGE SCALE GENOMIC DNA]</scope>
</reference>
<name>A0A1A9AFR4_PLAOA</name>
<gene>
    <name evidence="1" type="ORF">POVWA1_069700</name>
</gene>
<proteinExistence type="predicted"/>
<dbReference type="Proteomes" id="UP000078555">
    <property type="component" value="Unassembled WGS sequence"/>
</dbReference>
<accession>A0A1A9AFR4</accession>
<sequence length="325" mass="38291">MTCKKGTSEENYVFLRNSAYYGNLPSGFDTTEFIRRRDAACDAFLKDIGLSENSYAKEICQKFMYMYEYLNKIHEKRATDNTITVEDCYFINYWLNVNLKNENIVSPICVNEFYDKLRSKDTDFFSSTTQLENHLHVIDSGNLKKMEILYELYDAKQKITDIMFDLDITEDKKKLCPEHLEKCHNKYIEGMNNCLNGYDDFYKALKYFQRNYNYLIEKEKDESGQCKTSDHFRLLEYDPVLEANQRRVMTFKIMSAPLILSFTIPLLYKYTPFGPFLRKKINLAKERWLNPDENGSELLSMSTDTEDNISENGEYNIGYYSGANL</sequence>
<organism evidence="1 2">
    <name type="scientific">Plasmodium ovale wallikeri</name>
    <dbReference type="NCBI Taxonomy" id="864142"/>
    <lineage>
        <taxon>Eukaryota</taxon>
        <taxon>Sar</taxon>
        <taxon>Alveolata</taxon>
        <taxon>Apicomplexa</taxon>
        <taxon>Aconoidasida</taxon>
        <taxon>Haemosporida</taxon>
        <taxon>Plasmodiidae</taxon>
        <taxon>Plasmodium</taxon>
        <taxon>Plasmodium (Plasmodium)</taxon>
    </lineage>
</organism>